<name>A0A7D4TVM1_9SPHI</name>
<dbReference type="PANTHER" id="PTHR34610">
    <property type="entry name" value="SSL7007 PROTEIN"/>
    <property type="match status" value="1"/>
</dbReference>
<reference evidence="2 3" key="1">
    <citation type="submission" date="2020-05" db="EMBL/GenBank/DDBJ databases">
        <title>Mucilaginibacter mali sp. nov.</title>
        <authorList>
            <person name="Kim H.S."/>
            <person name="Lee K.C."/>
            <person name="Suh M.K."/>
            <person name="Kim J.-S."/>
            <person name="Han K.-I."/>
            <person name="Eom M.K."/>
            <person name="Shin Y.K."/>
            <person name="Lee J.-S."/>
        </authorList>
    </citation>
    <scope>NUCLEOTIDE SEQUENCE [LARGE SCALE GENOMIC DNA]</scope>
    <source>
        <strain evidence="2 3">G2-14</strain>
    </source>
</reference>
<evidence type="ECO:0000313" key="3">
    <source>
        <dbReference type="Proteomes" id="UP000505355"/>
    </source>
</evidence>
<sequence length="135" mass="15663">MKVVIDTNCLLVSIPSQSKYYWLYIAFKTGRFEWLISNEIMAEYEEMLIRRYSEKTANLVLSILSVAPNVTFEEPYFKWNLVELDADDNKFADLSIAANADFLVTNDKHFAPLKLIDFPRINIVSLDEFEKVILG</sequence>
<dbReference type="Proteomes" id="UP000505355">
    <property type="component" value="Chromosome"/>
</dbReference>
<organism evidence="2 3">
    <name type="scientific">Mucilaginibacter mali</name>
    <dbReference type="NCBI Taxonomy" id="2740462"/>
    <lineage>
        <taxon>Bacteria</taxon>
        <taxon>Pseudomonadati</taxon>
        <taxon>Bacteroidota</taxon>
        <taxon>Sphingobacteriia</taxon>
        <taxon>Sphingobacteriales</taxon>
        <taxon>Sphingobacteriaceae</taxon>
        <taxon>Mucilaginibacter</taxon>
    </lineage>
</organism>
<feature type="domain" description="PIN" evidence="1">
    <location>
        <begin position="1"/>
        <end position="112"/>
    </location>
</feature>
<dbReference type="EMBL" id="CP054139">
    <property type="protein sequence ID" value="QKJ28677.1"/>
    <property type="molecule type" value="Genomic_DNA"/>
</dbReference>
<dbReference type="Pfam" id="PF13470">
    <property type="entry name" value="PIN_3"/>
    <property type="match status" value="1"/>
</dbReference>
<protein>
    <submittedName>
        <fullName evidence="2">Putative toxin-antitoxin system toxin component, PIN family</fullName>
    </submittedName>
</protein>
<dbReference type="SUPFAM" id="SSF88723">
    <property type="entry name" value="PIN domain-like"/>
    <property type="match status" value="1"/>
</dbReference>
<dbReference type="SMART" id="SM00670">
    <property type="entry name" value="PINc"/>
    <property type="match status" value="1"/>
</dbReference>
<proteinExistence type="predicted"/>
<dbReference type="InterPro" id="IPR029060">
    <property type="entry name" value="PIN-like_dom_sf"/>
</dbReference>
<evidence type="ECO:0000259" key="1">
    <source>
        <dbReference type="SMART" id="SM00670"/>
    </source>
</evidence>
<dbReference type="InterPro" id="IPR002716">
    <property type="entry name" value="PIN_dom"/>
</dbReference>
<dbReference type="AlphaFoldDB" id="A0A7D4TVM1"/>
<accession>A0A7D4TVM1</accession>
<keyword evidence="3" id="KW-1185">Reference proteome</keyword>
<gene>
    <name evidence="2" type="ORF">HQ865_02520</name>
</gene>
<dbReference type="KEGG" id="mmab:HQ865_02520"/>
<dbReference type="NCBIfam" id="TIGR00305">
    <property type="entry name" value="putative toxin-antitoxin system toxin component, PIN family"/>
    <property type="match status" value="1"/>
</dbReference>
<evidence type="ECO:0000313" key="2">
    <source>
        <dbReference type="EMBL" id="QKJ28677.1"/>
    </source>
</evidence>
<dbReference type="RefSeq" id="WP_173413377.1">
    <property type="nucleotide sequence ID" value="NZ_CP054139.1"/>
</dbReference>
<dbReference type="InterPro" id="IPR002850">
    <property type="entry name" value="PIN_toxin-like"/>
</dbReference>
<dbReference type="PANTHER" id="PTHR34610:SF3">
    <property type="entry name" value="SSL7007 PROTEIN"/>
    <property type="match status" value="1"/>
</dbReference>